<comment type="caution">
    <text evidence="1">The sequence shown here is derived from an EMBL/GenBank/DDBJ whole genome shotgun (WGS) entry which is preliminary data.</text>
</comment>
<proteinExistence type="predicted"/>
<sequence>MSLHTRESMGSVDYLVTSSTDEESEACLDALVFSNSIVFPMVLNTAIELDLFSIIAKEGPGARVSASDIASRLPTQNPEAPSMVDRMLRLLVSHSLLTCSLRTLEDGRVERLYSLTPASRLLILQISDGVSLSCLSALTHHPAVLQSWLHLKDVILEGGEDDMFKKVHGMSQFEFMSNDPTYNNIFNKAMAGMSQLIMRGILDVYRGYKGLASLVDVGGGTGRCLNMIVSKYPSIKGINFDLPHVTQSAPSYPGIEHVGGDMFESVPTADAIMIKDTCHNWSDENCIKLLKNCYKALPVNGKLIIINVILLEEPDSSKASMYVSGLDNIMFMQPSGKERTVKEFETLCKIAGFSNFQIVCVGHGARAVMEFYK</sequence>
<dbReference type="EMBL" id="CM047910">
    <property type="protein sequence ID" value="KAJ0075076.1"/>
    <property type="molecule type" value="Genomic_DNA"/>
</dbReference>
<gene>
    <name evidence="1" type="ORF">Patl1_34106</name>
</gene>
<reference evidence="2" key="1">
    <citation type="journal article" date="2023" name="G3 (Bethesda)">
        <title>Genome assembly and association tests identify interacting loci associated with vigor, precocity, and sex in interspecific pistachio rootstocks.</title>
        <authorList>
            <person name="Palmer W."/>
            <person name="Jacygrad E."/>
            <person name="Sagayaradj S."/>
            <person name="Cavanaugh K."/>
            <person name="Han R."/>
            <person name="Bertier L."/>
            <person name="Beede B."/>
            <person name="Kafkas S."/>
            <person name="Golino D."/>
            <person name="Preece J."/>
            <person name="Michelmore R."/>
        </authorList>
    </citation>
    <scope>NUCLEOTIDE SEQUENCE [LARGE SCALE GENOMIC DNA]</scope>
</reference>
<keyword evidence="2" id="KW-1185">Reference proteome</keyword>
<dbReference type="Proteomes" id="UP001164250">
    <property type="component" value="Chromosome 15"/>
</dbReference>
<accession>A0ACC0ZSX9</accession>
<evidence type="ECO:0000313" key="2">
    <source>
        <dbReference type="Proteomes" id="UP001164250"/>
    </source>
</evidence>
<organism evidence="1 2">
    <name type="scientific">Pistacia atlantica</name>
    <dbReference type="NCBI Taxonomy" id="434234"/>
    <lineage>
        <taxon>Eukaryota</taxon>
        <taxon>Viridiplantae</taxon>
        <taxon>Streptophyta</taxon>
        <taxon>Embryophyta</taxon>
        <taxon>Tracheophyta</taxon>
        <taxon>Spermatophyta</taxon>
        <taxon>Magnoliopsida</taxon>
        <taxon>eudicotyledons</taxon>
        <taxon>Gunneridae</taxon>
        <taxon>Pentapetalae</taxon>
        <taxon>rosids</taxon>
        <taxon>malvids</taxon>
        <taxon>Sapindales</taxon>
        <taxon>Anacardiaceae</taxon>
        <taxon>Pistacia</taxon>
    </lineage>
</organism>
<name>A0ACC0ZSX9_9ROSI</name>
<evidence type="ECO:0000313" key="1">
    <source>
        <dbReference type="EMBL" id="KAJ0075076.1"/>
    </source>
</evidence>
<protein>
    <submittedName>
        <fullName evidence="1">Uncharacterized protein</fullName>
    </submittedName>
</protein>